<dbReference type="RefSeq" id="XP_006671385.1">
    <property type="nucleotide sequence ID" value="XM_006671322.1"/>
</dbReference>
<dbReference type="KEGG" id="cmt:CCM_06181"/>
<proteinExistence type="predicted"/>
<sequence>MDNRKIQKAFVYHILPTLVSRGDLVIGHVINSLEDLMILNDGDGEMLKYDERLVKLVCDTDVSISAKAARSCSAALLTDAASAAFSGKMEFGRNSQYSNSLFIRELQGQHVDFTPSAYRKAVECSPEVQKRLSCFSGYAYMVTGLKYCDEKCIAIHRGHETTKVQGQLGLQGGPLSAGARVEGARATTSSLQMTRTADLIFAIRVTKLTYKRKYVVAGEKRLVAKGHRHRAELVGKEDAILKKADDFDIEIEEDSGEGDGDEALLGDGSTVKWMVQGTAEL</sequence>
<gene>
    <name evidence="1" type="ORF">CCM_06181</name>
</gene>
<dbReference type="GeneID" id="18168196"/>
<dbReference type="EMBL" id="JH126402">
    <property type="protein sequence ID" value="EGX92021.1"/>
    <property type="molecule type" value="Genomic_DNA"/>
</dbReference>
<evidence type="ECO:0000313" key="1">
    <source>
        <dbReference type="EMBL" id="EGX92021.1"/>
    </source>
</evidence>
<dbReference type="Proteomes" id="UP000001610">
    <property type="component" value="Unassembled WGS sequence"/>
</dbReference>
<dbReference type="HOGENOM" id="CLU_1019365_0_0_1"/>
<protein>
    <submittedName>
        <fullName evidence="1">Uncharacterized protein</fullName>
    </submittedName>
</protein>
<reference evidence="1 2" key="1">
    <citation type="journal article" date="2011" name="Genome Biol.">
        <title>Genome sequence of the insect pathogenic fungus Cordyceps militaris, a valued traditional Chinese medicine.</title>
        <authorList>
            <person name="Zheng P."/>
            <person name="Xia Y."/>
            <person name="Xiao G."/>
            <person name="Xiong C."/>
            <person name="Hu X."/>
            <person name="Zhang S."/>
            <person name="Zheng H."/>
            <person name="Huang Y."/>
            <person name="Zhou Y."/>
            <person name="Wang S."/>
            <person name="Zhao G.P."/>
            <person name="Liu X."/>
            <person name="St Leger R.J."/>
            <person name="Wang C."/>
        </authorList>
    </citation>
    <scope>NUCLEOTIDE SEQUENCE [LARGE SCALE GENOMIC DNA]</scope>
    <source>
        <strain evidence="1 2">CM01</strain>
    </source>
</reference>
<accession>G3JJ79</accession>
<evidence type="ECO:0000313" key="2">
    <source>
        <dbReference type="Proteomes" id="UP000001610"/>
    </source>
</evidence>
<dbReference type="InParanoid" id="G3JJ79"/>
<dbReference type="OrthoDB" id="4500473at2759"/>
<dbReference type="AlphaFoldDB" id="G3JJ79"/>
<dbReference type="VEuPathDB" id="FungiDB:CCM_06181"/>
<keyword evidence="2" id="KW-1185">Reference proteome</keyword>
<organism evidence="1 2">
    <name type="scientific">Cordyceps militaris (strain CM01)</name>
    <name type="common">Caterpillar fungus</name>
    <dbReference type="NCBI Taxonomy" id="983644"/>
    <lineage>
        <taxon>Eukaryota</taxon>
        <taxon>Fungi</taxon>
        <taxon>Dikarya</taxon>
        <taxon>Ascomycota</taxon>
        <taxon>Pezizomycotina</taxon>
        <taxon>Sordariomycetes</taxon>
        <taxon>Hypocreomycetidae</taxon>
        <taxon>Hypocreales</taxon>
        <taxon>Cordycipitaceae</taxon>
        <taxon>Cordyceps</taxon>
    </lineage>
</organism>
<name>G3JJ79_CORMM</name>